<evidence type="ECO:0000313" key="3">
    <source>
        <dbReference type="Proteomes" id="UP000187209"/>
    </source>
</evidence>
<feature type="coiled-coil region" evidence="1">
    <location>
        <begin position="12"/>
        <end position="62"/>
    </location>
</feature>
<reference evidence="2 3" key="1">
    <citation type="submission" date="2016-11" db="EMBL/GenBank/DDBJ databases">
        <title>The macronuclear genome of Stentor coeruleus: a giant cell with tiny introns.</title>
        <authorList>
            <person name="Slabodnick M."/>
            <person name="Ruby J.G."/>
            <person name="Reiff S.B."/>
            <person name="Swart E.C."/>
            <person name="Gosai S."/>
            <person name="Prabakaran S."/>
            <person name="Witkowska E."/>
            <person name="Larue G.E."/>
            <person name="Fisher S."/>
            <person name="Freeman R.M."/>
            <person name="Gunawardena J."/>
            <person name="Chu W."/>
            <person name="Stover N.A."/>
            <person name="Gregory B.D."/>
            <person name="Nowacki M."/>
            <person name="Derisi J."/>
            <person name="Roy S.W."/>
            <person name="Marshall W.F."/>
            <person name="Sood P."/>
        </authorList>
    </citation>
    <scope>NUCLEOTIDE SEQUENCE [LARGE SCALE GENOMIC DNA]</scope>
    <source>
        <strain evidence="2">WM001</strain>
    </source>
</reference>
<evidence type="ECO:0000256" key="1">
    <source>
        <dbReference type="SAM" id="Coils"/>
    </source>
</evidence>
<protein>
    <recommendedName>
        <fullName evidence="4">BAR domain-containing protein</fullName>
    </recommendedName>
</protein>
<keyword evidence="1" id="KW-0175">Coiled coil</keyword>
<dbReference type="EMBL" id="MPUH01000373">
    <property type="protein sequence ID" value="OMJ81613.1"/>
    <property type="molecule type" value="Genomic_DNA"/>
</dbReference>
<evidence type="ECO:0000313" key="2">
    <source>
        <dbReference type="EMBL" id="OMJ81613.1"/>
    </source>
</evidence>
<gene>
    <name evidence="2" type="ORF">SteCoe_17886</name>
</gene>
<keyword evidence="3" id="KW-1185">Reference proteome</keyword>
<organism evidence="2 3">
    <name type="scientific">Stentor coeruleus</name>
    <dbReference type="NCBI Taxonomy" id="5963"/>
    <lineage>
        <taxon>Eukaryota</taxon>
        <taxon>Sar</taxon>
        <taxon>Alveolata</taxon>
        <taxon>Ciliophora</taxon>
        <taxon>Postciliodesmatophora</taxon>
        <taxon>Heterotrichea</taxon>
        <taxon>Heterotrichida</taxon>
        <taxon>Stentoridae</taxon>
        <taxon>Stentor</taxon>
    </lineage>
</organism>
<accession>A0A1R2BXT9</accession>
<evidence type="ECO:0008006" key="4">
    <source>
        <dbReference type="Google" id="ProtNLM"/>
    </source>
</evidence>
<proteinExistence type="predicted"/>
<dbReference type="AlphaFoldDB" id="A0A1R2BXT9"/>
<dbReference type="Proteomes" id="UP000187209">
    <property type="component" value="Unassembled WGS sequence"/>
</dbReference>
<comment type="caution">
    <text evidence="2">The sequence shown here is derived from an EMBL/GenBank/DDBJ whole genome shotgun (WGS) entry which is preliminary data.</text>
</comment>
<name>A0A1R2BXT9_9CILI</name>
<sequence>MMRSTLELQMKLNDLKRAKSIAQNKIANARGAAKRNHFNSELRLITEDIETYQNLLNCLRELDNQPELYLPSLYRLYMEMSGFRG</sequence>